<dbReference type="PANTHER" id="PTHR48078:SF6">
    <property type="entry name" value="L-THREONINE DEHYDRATASE CATABOLIC TDCB"/>
    <property type="match status" value="1"/>
</dbReference>
<evidence type="ECO:0000256" key="3">
    <source>
        <dbReference type="ARBA" id="ARBA00023239"/>
    </source>
</evidence>
<evidence type="ECO:0000256" key="1">
    <source>
        <dbReference type="ARBA" id="ARBA00001933"/>
    </source>
</evidence>
<name>A0ABP6V1U9_9PSEU</name>
<comment type="cofactor">
    <cofactor evidence="1">
        <name>pyridoxal 5'-phosphate</name>
        <dbReference type="ChEBI" id="CHEBI:597326"/>
    </cofactor>
</comment>
<feature type="domain" description="Tryptophan synthase beta chain-like PALP" evidence="5">
    <location>
        <begin position="105"/>
        <end position="411"/>
    </location>
</feature>
<accession>A0ABP6V1U9</accession>
<keyword evidence="3" id="KW-0456">Lyase</keyword>
<dbReference type="PROSITE" id="PS00165">
    <property type="entry name" value="DEHYDRATASE_SER_THR"/>
    <property type="match status" value="1"/>
</dbReference>
<dbReference type="InterPro" id="IPR001926">
    <property type="entry name" value="TrpB-like_PALP"/>
</dbReference>
<dbReference type="Gene3D" id="3.40.50.1100">
    <property type="match status" value="2"/>
</dbReference>
<keyword evidence="7" id="KW-1185">Reference proteome</keyword>
<dbReference type="EMBL" id="BAAAZN010000001">
    <property type="protein sequence ID" value="GAA3524380.1"/>
    <property type="molecule type" value="Genomic_DNA"/>
</dbReference>
<protein>
    <submittedName>
        <fullName evidence="6">Threonine synthase</fullName>
    </submittedName>
</protein>
<dbReference type="Proteomes" id="UP001500689">
    <property type="component" value="Unassembled WGS sequence"/>
</dbReference>
<dbReference type="SUPFAM" id="SSF53686">
    <property type="entry name" value="Tryptophan synthase beta subunit-like PLP-dependent enzymes"/>
    <property type="match status" value="1"/>
</dbReference>
<dbReference type="InterPro" id="IPR000634">
    <property type="entry name" value="Ser/Thr_deHydtase_PyrdxlP-BS"/>
</dbReference>
<proteinExistence type="predicted"/>
<evidence type="ECO:0000256" key="4">
    <source>
        <dbReference type="SAM" id="MobiDB-lite"/>
    </source>
</evidence>
<organism evidence="6 7">
    <name type="scientific">Amycolatopsis ultiminotia</name>
    <dbReference type="NCBI Taxonomy" id="543629"/>
    <lineage>
        <taxon>Bacteria</taxon>
        <taxon>Bacillati</taxon>
        <taxon>Actinomycetota</taxon>
        <taxon>Actinomycetes</taxon>
        <taxon>Pseudonocardiales</taxon>
        <taxon>Pseudonocardiaceae</taxon>
        <taxon>Amycolatopsis</taxon>
    </lineage>
</organism>
<dbReference type="NCBIfam" id="NF006050">
    <property type="entry name" value="PRK08197.1"/>
    <property type="match status" value="1"/>
</dbReference>
<reference evidence="7" key="1">
    <citation type="journal article" date="2019" name="Int. J. Syst. Evol. Microbiol.">
        <title>The Global Catalogue of Microorganisms (GCM) 10K type strain sequencing project: providing services to taxonomists for standard genome sequencing and annotation.</title>
        <authorList>
            <consortium name="The Broad Institute Genomics Platform"/>
            <consortium name="The Broad Institute Genome Sequencing Center for Infectious Disease"/>
            <person name="Wu L."/>
            <person name="Ma J."/>
        </authorList>
    </citation>
    <scope>NUCLEOTIDE SEQUENCE [LARGE SCALE GENOMIC DNA]</scope>
    <source>
        <strain evidence="7">JCM 16898</strain>
    </source>
</reference>
<dbReference type="CDD" id="cd01563">
    <property type="entry name" value="Thr-synth_1"/>
    <property type="match status" value="1"/>
</dbReference>
<keyword evidence="2" id="KW-0663">Pyridoxal phosphate</keyword>
<dbReference type="Pfam" id="PF00291">
    <property type="entry name" value="PALP"/>
    <property type="match status" value="1"/>
</dbReference>
<evidence type="ECO:0000313" key="6">
    <source>
        <dbReference type="EMBL" id="GAA3524380.1"/>
    </source>
</evidence>
<feature type="region of interest" description="Disordered" evidence="4">
    <location>
        <begin position="1"/>
        <end position="23"/>
    </location>
</feature>
<dbReference type="InterPro" id="IPR050147">
    <property type="entry name" value="Ser/Thr_Dehydratase"/>
</dbReference>
<evidence type="ECO:0000259" key="5">
    <source>
        <dbReference type="Pfam" id="PF00291"/>
    </source>
</evidence>
<sequence length="441" mass="46355">MDGLRSPDAVDRAGGQIHTHRVPAHQPREAALAFSYLTHLECSRTGETSAADRVAGTSAAGAPLLARYDLERVRDTVRPAELAGRAPDLWRYHEVLPVQAPEHVVSLGEGMTPLLPLPEQGRKSGLRRLLMKDEGLVPTGSFKARGAAVGVSRAAELGVHGVAMPTNGNAGAAWALYAARAGMASLIAMPADAPAITMAECLAAGAELYRVDGLIGDAGKLVAAAVAGREGYQEVSTLKEPYRLEGKKTMGYEIAEQLGWRTPDVLLYPTGGGVGIIGIYKALLEMRELGWLHGELPRLVAVQATGCAPIVEAFEAGAKESKPFPDAHTVAFGITVPKALGDFLVLEALYATEGTAVAVTDEQLLAAQRRLAELEGTFVCPEGAACFAAIDRLRESGWLGEDDETVVLNTGAGIKYPGTVPLDVPLLARNGVIPAGSPPNR</sequence>
<gene>
    <name evidence="6" type="ORF">GCM10022222_03610</name>
</gene>
<dbReference type="InterPro" id="IPR036052">
    <property type="entry name" value="TrpB-like_PALP_sf"/>
</dbReference>
<evidence type="ECO:0000256" key="2">
    <source>
        <dbReference type="ARBA" id="ARBA00022898"/>
    </source>
</evidence>
<dbReference type="PANTHER" id="PTHR48078">
    <property type="entry name" value="THREONINE DEHYDRATASE, MITOCHONDRIAL-RELATED"/>
    <property type="match status" value="1"/>
</dbReference>
<comment type="caution">
    <text evidence="6">The sequence shown here is derived from an EMBL/GenBank/DDBJ whole genome shotgun (WGS) entry which is preliminary data.</text>
</comment>
<evidence type="ECO:0000313" key="7">
    <source>
        <dbReference type="Proteomes" id="UP001500689"/>
    </source>
</evidence>